<evidence type="ECO:0000256" key="5">
    <source>
        <dbReference type="ARBA" id="ARBA00022723"/>
    </source>
</evidence>
<keyword evidence="8" id="KW-0378">Hydrolase</keyword>
<keyword evidence="7" id="KW-0863">Zinc-finger</keyword>
<dbReference type="Proteomes" id="UP000034498">
    <property type="component" value="Unassembled WGS sequence"/>
</dbReference>
<dbReference type="Pfam" id="PF06831">
    <property type="entry name" value="H2TH"/>
    <property type="match status" value="1"/>
</dbReference>
<dbReference type="NCBIfam" id="NF002211">
    <property type="entry name" value="PRK01103.1"/>
    <property type="match status" value="1"/>
</dbReference>
<evidence type="ECO:0000256" key="11">
    <source>
        <dbReference type="ARBA" id="ARBA00023204"/>
    </source>
</evidence>
<dbReference type="EMBL" id="LBUX01000002">
    <property type="protein sequence ID" value="KKQ74572.1"/>
    <property type="molecule type" value="Genomic_DNA"/>
</dbReference>
<dbReference type="SUPFAM" id="SSF46946">
    <property type="entry name" value="S13-like H2TH domain"/>
    <property type="match status" value="1"/>
</dbReference>
<evidence type="ECO:0000313" key="18">
    <source>
        <dbReference type="Proteomes" id="UP000034498"/>
    </source>
</evidence>
<proteinExistence type="inferred from homology"/>
<evidence type="ECO:0000256" key="2">
    <source>
        <dbReference type="ARBA" id="ARBA00001947"/>
    </source>
</evidence>
<dbReference type="Pfam" id="PF01149">
    <property type="entry name" value="Fapy_DNA_glyco"/>
    <property type="match status" value="1"/>
</dbReference>
<dbReference type="SMART" id="SM00898">
    <property type="entry name" value="Fapy_DNA_glyco"/>
    <property type="match status" value="1"/>
</dbReference>
<keyword evidence="14" id="KW-0326">Glycosidase</keyword>
<name>A0A0G0K6V2_9BACT</name>
<gene>
    <name evidence="17" type="ORF">US94_C0002G0032</name>
</gene>
<dbReference type="InterPro" id="IPR035937">
    <property type="entry name" value="FPG_N"/>
</dbReference>
<dbReference type="InterPro" id="IPR012319">
    <property type="entry name" value="FPG_cat"/>
</dbReference>
<evidence type="ECO:0000256" key="13">
    <source>
        <dbReference type="ARBA" id="ARBA00023268"/>
    </source>
</evidence>
<organism evidence="17 18">
    <name type="scientific">Berkelbacteria bacterium GW2011_GWB1_38_5</name>
    <dbReference type="NCBI Taxonomy" id="1618336"/>
    <lineage>
        <taxon>Bacteria</taxon>
        <taxon>Candidatus Berkelbacteria</taxon>
    </lineage>
</organism>
<keyword evidence="11" id="KW-0234">DNA repair</keyword>
<reference evidence="17 18" key="1">
    <citation type="journal article" date="2015" name="Nature">
        <title>rRNA introns, odd ribosomes, and small enigmatic genomes across a large radiation of phyla.</title>
        <authorList>
            <person name="Brown C.T."/>
            <person name="Hug L.A."/>
            <person name="Thomas B.C."/>
            <person name="Sharon I."/>
            <person name="Castelle C.J."/>
            <person name="Singh A."/>
            <person name="Wilkins M.J."/>
            <person name="Williams K.H."/>
            <person name="Banfield J.F."/>
        </authorList>
    </citation>
    <scope>NUCLEOTIDE SEQUENCE [LARGE SCALE GENOMIC DNA]</scope>
</reference>
<dbReference type="GO" id="GO:0140078">
    <property type="term" value="F:class I DNA-(apurinic or apyrimidinic site) endonuclease activity"/>
    <property type="evidence" value="ECO:0007669"/>
    <property type="project" value="UniProtKB-EC"/>
</dbReference>
<keyword evidence="10" id="KW-0238">DNA-binding</keyword>
<dbReference type="AlphaFoldDB" id="A0A0G0K6V2"/>
<dbReference type="PANTHER" id="PTHR22993:SF9">
    <property type="entry name" value="FORMAMIDOPYRIMIDINE-DNA GLYCOSYLASE"/>
    <property type="match status" value="1"/>
</dbReference>
<evidence type="ECO:0000313" key="17">
    <source>
        <dbReference type="EMBL" id="KKQ74572.1"/>
    </source>
</evidence>
<evidence type="ECO:0000256" key="9">
    <source>
        <dbReference type="ARBA" id="ARBA00022833"/>
    </source>
</evidence>
<keyword evidence="13" id="KW-0511">Multifunctional enzyme</keyword>
<evidence type="ECO:0000256" key="4">
    <source>
        <dbReference type="ARBA" id="ARBA00011245"/>
    </source>
</evidence>
<dbReference type="PATRIC" id="fig|1618336.3.peg.115"/>
<evidence type="ECO:0000256" key="8">
    <source>
        <dbReference type="ARBA" id="ARBA00022801"/>
    </source>
</evidence>
<evidence type="ECO:0000256" key="14">
    <source>
        <dbReference type="ARBA" id="ARBA00023295"/>
    </source>
</evidence>
<dbReference type="PANTHER" id="PTHR22993">
    <property type="entry name" value="FORMAMIDOPYRIMIDINE-DNA GLYCOSYLASE"/>
    <property type="match status" value="1"/>
</dbReference>
<comment type="catalytic activity">
    <reaction evidence="15">
        <text>2'-deoxyribonucleotide-(2'-deoxyribose 5'-phosphate)-2'-deoxyribonucleotide-DNA = a 3'-end 2'-deoxyribonucleotide-(2,3-dehydro-2,3-deoxyribose 5'-phosphate)-DNA + a 5'-end 5'-phospho-2'-deoxyribonucleoside-DNA + H(+)</text>
        <dbReference type="Rhea" id="RHEA:66592"/>
        <dbReference type="Rhea" id="RHEA-COMP:13180"/>
        <dbReference type="Rhea" id="RHEA-COMP:16897"/>
        <dbReference type="Rhea" id="RHEA-COMP:17067"/>
        <dbReference type="ChEBI" id="CHEBI:15378"/>
        <dbReference type="ChEBI" id="CHEBI:136412"/>
        <dbReference type="ChEBI" id="CHEBI:157695"/>
        <dbReference type="ChEBI" id="CHEBI:167181"/>
        <dbReference type="EC" id="4.2.99.18"/>
    </reaction>
</comment>
<dbReference type="GO" id="GO:0006284">
    <property type="term" value="P:base-excision repair"/>
    <property type="evidence" value="ECO:0007669"/>
    <property type="project" value="InterPro"/>
</dbReference>
<dbReference type="SUPFAM" id="SSF57716">
    <property type="entry name" value="Glucocorticoid receptor-like (DNA-binding domain)"/>
    <property type="match status" value="1"/>
</dbReference>
<comment type="subunit">
    <text evidence="4">Monomer.</text>
</comment>
<dbReference type="CDD" id="cd08966">
    <property type="entry name" value="EcFpg-like_N"/>
    <property type="match status" value="1"/>
</dbReference>
<dbReference type="InterPro" id="IPR010979">
    <property type="entry name" value="Ribosomal_uS13-like_H2TH"/>
</dbReference>
<keyword evidence="12" id="KW-0456">Lyase</keyword>
<dbReference type="GO" id="GO:0003684">
    <property type="term" value="F:damaged DNA binding"/>
    <property type="evidence" value="ECO:0007669"/>
    <property type="project" value="InterPro"/>
</dbReference>
<evidence type="ECO:0000256" key="6">
    <source>
        <dbReference type="ARBA" id="ARBA00022763"/>
    </source>
</evidence>
<dbReference type="SMART" id="SM01232">
    <property type="entry name" value="H2TH"/>
    <property type="match status" value="1"/>
</dbReference>
<dbReference type="NCBIfam" id="TIGR00577">
    <property type="entry name" value="fpg"/>
    <property type="match status" value="1"/>
</dbReference>
<dbReference type="GO" id="GO:0008270">
    <property type="term" value="F:zinc ion binding"/>
    <property type="evidence" value="ECO:0007669"/>
    <property type="project" value="UniProtKB-KW"/>
</dbReference>
<evidence type="ECO:0000256" key="1">
    <source>
        <dbReference type="ARBA" id="ARBA00001668"/>
    </source>
</evidence>
<dbReference type="Gene3D" id="1.10.8.50">
    <property type="match status" value="1"/>
</dbReference>
<comment type="cofactor">
    <cofactor evidence="2">
        <name>Zn(2+)</name>
        <dbReference type="ChEBI" id="CHEBI:29105"/>
    </cofactor>
</comment>
<evidence type="ECO:0000256" key="7">
    <source>
        <dbReference type="ARBA" id="ARBA00022771"/>
    </source>
</evidence>
<evidence type="ECO:0000256" key="12">
    <source>
        <dbReference type="ARBA" id="ARBA00023239"/>
    </source>
</evidence>
<evidence type="ECO:0000256" key="3">
    <source>
        <dbReference type="ARBA" id="ARBA00009409"/>
    </source>
</evidence>
<dbReference type="InterPro" id="IPR015886">
    <property type="entry name" value="H2TH_FPG"/>
</dbReference>
<accession>A0A0G0K6V2</accession>
<dbReference type="STRING" id="1618336.US94_C0002G0032"/>
<sequence>MPELPEVETIRKGIVEKLKGKKISDVEIKVPKLFIGDINDIIGGKIIDAKRVAKVLQIVLDNGNSIIVHLKMTGQLIYKDDKSKAVGGHSQKAYDQPLPHAYTHITYTFSDGSHLYFNDFRKFGWNKVVKTSEIDKILGPDKYGPEPGKKEFTSKYLKKIFSKSNKAIKLVLMDQAKISGVGNIYANDGLYVAGIMPTRPAKSLSDNEISKLKNAIEKVLKLGLEYGGSSENTYVNIEGKKGRYMEVTSIYQKKTDPKGHAVKRITIGGRGTFYCDICQK</sequence>
<comment type="similarity">
    <text evidence="3">Belongs to the FPG family.</text>
</comment>
<protein>
    <submittedName>
        <fullName evidence="17">Formamidopyrimidine-DNA glycosylase</fullName>
    </submittedName>
</protein>
<comment type="catalytic activity">
    <reaction evidence="1">
        <text>Hydrolysis of DNA containing ring-opened 7-methylguanine residues, releasing 2,6-diamino-4-hydroxy-5-(N-methyl)formamidopyrimidine.</text>
        <dbReference type="EC" id="3.2.2.23"/>
    </reaction>
</comment>
<dbReference type="GO" id="GO:0034039">
    <property type="term" value="F:8-oxo-7,8-dihydroguanine DNA N-glycosylase activity"/>
    <property type="evidence" value="ECO:0007669"/>
    <property type="project" value="TreeGrafter"/>
</dbReference>
<evidence type="ECO:0000256" key="15">
    <source>
        <dbReference type="ARBA" id="ARBA00044632"/>
    </source>
</evidence>
<keyword evidence="5" id="KW-0479">Metal-binding</keyword>
<dbReference type="FunFam" id="1.10.8.50:FF:000003">
    <property type="entry name" value="Formamidopyrimidine-DNA glycosylase"/>
    <property type="match status" value="1"/>
</dbReference>
<comment type="caution">
    <text evidence="17">The sequence shown here is derived from an EMBL/GenBank/DDBJ whole genome shotgun (WGS) entry which is preliminary data.</text>
</comment>
<dbReference type="SUPFAM" id="SSF81624">
    <property type="entry name" value="N-terminal domain of MutM-like DNA repair proteins"/>
    <property type="match status" value="1"/>
</dbReference>
<keyword evidence="9" id="KW-0862">Zinc</keyword>
<evidence type="ECO:0000256" key="10">
    <source>
        <dbReference type="ARBA" id="ARBA00023125"/>
    </source>
</evidence>
<keyword evidence="6" id="KW-0227">DNA damage</keyword>
<dbReference type="InterPro" id="IPR020629">
    <property type="entry name" value="FPG_Glyclase"/>
</dbReference>
<dbReference type="PROSITE" id="PS51068">
    <property type="entry name" value="FPG_CAT"/>
    <property type="match status" value="1"/>
</dbReference>
<evidence type="ECO:0000259" key="16">
    <source>
        <dbReference type="PROSITE" id="PS51068"/>
    </source>
</evidence>
<dbReference type="Gene3D" id="3.20.190.10">
    <property type="entry name" value="MutM-like, N-terminal"/>
    <property type="match status" value="1"/>
</dbReference>
<feature type="domain" description="Formamidopyrimidine-DNA glycosylase catalytic" evidence="16">
    <location>
        <begin position="2"/>
        <end position="124"/>
    </location>
</feature>